<feature type="binding site" evidence="6">
    <location>
        <position position="27"/>
    </location>
    <ligand>
        <name>Mn(2+)</name>
        <dbReference type="ChEBI" id="CHEBI:29035"/>
    </ligand>
</feature>
<gene>
    <name evidence="10" type="ORF">G7Y85_01860</name>
</gene>
<dbReference type="PANTHER" id="PTHR42769:SF3">
    <property type="entry name" value="SUPEROXIDE DISMUTASE [FE] 2, CHLOROPLASTIC"/>
    <property type="match status" value="1"/>
</dbReference>
<dbReference type="InterPro" id="IPR036324">
    <property type="entry name" value="Mn/Fe_SOD_N_sf"/>
</dbReference>
<feature type="binding site" evidence="6">
    <location>
        <position position="156"/>
    </location>
    <ligand>
        <name>Mn(2+)</name>
        <dbReference type="ChEBI" id="CHEBI:29035"/>
    </ligand>
</feature>
<feature type="domain" description="Manganese/iron superoxide dismutase C-terminal" evidence="9">
    <location>
        <begin position="89"/>
        <end position="189"/>
    </location>
</feature>
<organism evidence="10 11">
    <name type="scientific">Solimonas terrae</name>
    <dbReference type="NCBI Taxonomy" id="1396819"/>
    <lineage>
        <taxon>Bacteria</taxon>
        <taxon>Pseudomonadati</taxon>
        <taxon>Pseudomonadota</taxon>
        <taxon>Gammaproteobacteria</taxon>
        <taxon>Nevskiales</taxon>
        <taxon>Nevskiaceae</taxon>
        <taxon>Solimonas</taxon>
    </lineage>
</organism>
<sequence length="191" mass="21587">MALTLPELPYARDALTPHMSAETLDYHYGKHHKAYVDNGNKLIAGTEFESMPIEDIIRKSSGKIFNNAAQVWNHTFFWNCLTPKQGAPGKKLTDALVKQFGGIDDFKKQFTETAVGTFGSGWAWLVQNADGTLAITSTANADNPLTKNQKPLLTCDVWEHAYYVDYRNARPTFLEHFWSLVNWDFVEKNLG</sequence>
<evidence type="ECO:0000259" key="8">
    <source>
        <dbReference type="Pfam" id="PF00081"/>
    </source>
</evidence>
<dbReference type="InterPro" id="IPR019832">
    <property type="entry name" value="Mn/Fe_SOD_C"/>
</dbReference>
<evidence type="ECO:0000256" key="3">
    <source>
        <dbReference type="ARBA" id="ARBA00023002"/>
    </source>
</evidence>
<dbReference type="Gene3D" id="1.10.287.990">
    <property type="entry name" value="Fe,Mn superoxide dismutase (SOD) domain"/>
    <property type="match status" value="1"/>
</dbReference>
<feature type="domain" description="Manganese/iron superoxide dismutase N-terminal" evidence="8">
    <location>
        <begin position="4"/>
        <end position="81"/>
    </location>
</feature>
<feature type="binding site" evidence="6">
    <location>
        <position position="160"/>
    </location>
    <ligand>
        <name>Mn(2+)</name>
        <dbReference type="ChEBI" id="CHEBI:29035"/>
    </ligand>
</feature>
<evidence type="ECO:0000256" key="6">
    <source>
        <dbReference type="PIRSR" id="PIRSR000349-1"/>
    </source>
</evidence>
<keyword evidence="2 6" id="KW-0479">Metal-binding</keyword>
<evidence type="ECO:0000313" key="10">
    <source>
        <dbReference type="EMBL" id="NGY03501.1"/>
    </source>
</evidence>
<dbReference type="Proteomes" id="UP000472676">
    <property type="component" value="Unassembled WGS sequence"/>
</dbReference>
<dbReference type="GO" id="GO:0004784">
    <property type="term" value="F:superoxide dismutase activity"/>
    <property type="evidence" value="ECO:0007669"/>
    <property type="project" value="UniProtKB-EC"/>
</dbReference>
<keyword evidence="3 7" id="KW-0560">Oxidoreductase</keyword>
<accession>A0A6M2BMN8</accession>
<evidence type="ECO:0000313" key="11">
    <source>
        <dbReference type="Proteomes" id="UP000472676"/>
    </source>
</evidence>
<evidence type="ECO:0000256" key="4">
    <source>
        <dbReference type="ARBA" id="ARBA00023004"/>
    </source>
</evidence>
<dbReference type="Gene3D" id="3.55.40.20">
    <property type="entry name" value="Iron/manganese superoxide dismutase, C-terminal domain"/>
    <property type="match status" value="1"/>
</dbReference>
<evidence type="ECO:0000256" key="5">
    <source>
        <dbReference type="ARBA" id="ARBA00049204"/>
    </source>
</evidence>
<name>A0A6M2BMN8_9GAMM</name>
<comment type="similarity">
    <text evidence="1 7">Belongs to the iron/manganese superoxide dismutase family.</text>
</comment>
<evidence type="ECO:0000256" key="7">
    <source>
        <dbReference type="RuleBase" id="RU000414"/>
    </source>
</evidence>
<dbReference type="SUPFAM" id="SSF54719">
    <property type="entry name" value="Fe,Mn superoxide dismutase (SOD), C-terminal domain"/>
    <property type="match status" value="1"/>
</dbReference>
<dbReference type="InterPro" id="IPR019831">
    <property type="entry name" value="Mn/Fe_SOD_N"/>
</dbReference>
<dbReference type="InterPro" id="IPR036314">
    <property type="entry name" value="SOD_C_sf"/>
</dbReference>
<dbReference type="FunFam" id="1.10.287.990:FF:000002">
    <property type="entry name" value="Superoxide dismutase"/>
    <property type="match status" value="1"/>
</dbReference>
<dbReference type="Pfam" id="PF02777">
    <property type="entry name" value="Sod_Fe_C"/>
    <property type="match status" value="1"/>
</dbReference>
<dbReference type="InterPro" id="IPR019833">
    <property type="entry name" value="Mn/Fe_SOD_BS"/>
</dbReference>
<reference evidence="10 11" key="1">
    <citation type="journal article" date="2014" name="Int. J. Syst. Evol. Microbiol.">
        <title>Solimonas terrae sp. nov., isolated from soil.</title>
        <authorList>
            <person name="Kim S.J."/>
            <person name="Moon J.Y."/>
            <person name="Weon H.Y."/>
            <person name="Ahn J.H."/>
            <person name="Chen W.M."/>
            <person name="Kwon S.W."/>
        </authorList>
    </citation>
    <scope>NUCLEOTIDE SEQUENCE [LARGE SCALE GENOMIC DNA]</scope>
    <source>
        <strain evidence="10 11">KIS83-12</strain>
    </source>
</reference>
<dbReference type="EC" id="1.15.1.1" evidence="7"/>
<dbReference type="EMBL" id="JAAMOW010000001">
    <property type="protein sequence ID" value="NGY03501.1"/>
    <property type="molecule type" value="Genomic_DNA"/>
</dbReference>
<dbReference type="RefSeq" id="WP_166250961.1">
    <property type="nucleotide sequence ID" value="NZ_JAAMOW010000001.1"/>
</dbReference>
<comment type="function">
    <text evidence="7">Destroys radicals which are normally produced within the cells and which are toxic to biological systems.</text>
</comment>
<dbReference type="PRINTS" id="PR01703">
    <property type="entry name" value="MNSODISMTASE"/>
</dbReference>
<dbReference type="PIRSF" id="PIRSF000349">
    <property type="entry name" value="SODismutase"/>
    <property type="match status" value="1"/>
</dbReference>
<protein>
    <recommendedName>
        <fullName evidence="7">Superoxide dismutase</fullName>
        <ecNumber evidence="7">1.15.1.1</ecNumber>
    </recommendedName>
</protein>
<dbReference type="AlphaFoldDB" id="A0A6M2BMN8"/>
<evidence type="ECO:0000259" key="9">
    <source>
        <dbReference type="Pfam" id="PF02777"/>
    </source>
</evidence>
<evidence type="ECO:0000256" key="1">
    <source>
        <dbReference type="ARBA" id="ARBA00008714"/>
    </source>
</evidence>
<keyword evidence="4" id="KW-0408">Iron</keyword>
<keyword evidence="11" id="KW-1185">Reference proteome</keyword>
<dbReference type="GO" id="GO:0005737">
    <property type="term" value="C:cytoplasm"/>
    <property type="evidence" value="ECO:0007669"/>
    <property type="project" value="UniProtKB-ARBA"/>
</dbReference>
<dbReference type="PROSITE" id="PS00088">
    <property type="entry name" value="SOD_MN"/>
    <property type="match status" value="1"/>
</dbReference>
<feature type="binding site" evidence="6">
    <location>
        <position position="74"/>
    </location>
    <ligand>
        <name>Mn(2+)</name>
        <dbReference type="ChEBI" id="CHEBI:29035"/>
    </ligand>
</feature>
<dbReference type="FunFam" id="3.55.40.20:FF:000001">
    <property type="entry name" value="Superoxide dismutase"/>
    <property type="match status" value="1"/>
</dbReference>
<comment type="catalytic activity">
    <reaction evidence="5 7">
        <text>2 superoxide + 2 H(+) = H2O2 + O2</text>
        <dbReference type="Rhea" id="RHEA:20696"/>
        <dbReference type="ChEBI" id="CHEBI:15378"/>
        <dbReference type="ChEBI" id="CHEBI:15379"/>
        <dbReference type="ChEBI" id="CHEBI:16240"/>
        <dbReference type="ChEBI" id="CHEBI:18421"/>
        <dbReference type="EC" id="1.15.1.1"/>
    </reaction>
</comment>
<dbReference type="SUPFAM" id="SSF46609">
    <property type="entry name" value="Fe,Mn superoxide dismutase (SOD), N-terminal domain"/>
    <property type="match status" value="1"/>
</dbReference>
<proteinExistence type="inferred from homology"/>
<evidence type="ECO:0000256" key="2">
    <source>
        <dbReference type="ARBA" id="ARBA00022723"/>
    </source>
</evidence>
<comment type="caution">
    <text evidence="10">The sequence shown here is derived from an EMBL/GenBank/DDBJ whole genome shotgun (WGS) entry which is preliminary data.</text>
</comment>
<dbReference type="Pfam" id="PF00081">
    <property type="entry name" value="Sod_Fe_N"/>
    <property type="match status" value="1"/>
</dbReference>
<dbReference type="GO" id="GO:0046914">
    <property type="term" value="F:transition metal ion binding"/>
    <property type="evidence" value="ECO:0007669"/>
    <property type="project" value="UniProtKB-ARBA"/>
</dbReference>
<dbReference type="PANTHER" id="PTHR42769">
    <property type="entry name" value="SUPEROXIDE DISMUTASE"/>
    <property type="match status" value="1"/>
</dbReference>
<dbReference type="InterPro" id="IPR001189">
    <property type="entry name" value="Mn/Fe_SOD"/>
</dbReference>